<proteinExistence type="predicted"/>
<reference evidence="1 2" key="1">
    <citation type="submission" date="2021-01" db="EMBL/GenBank/DDBJ databases">
        <title>Whole genome shotgun sequence of Catellatospora coxensis NBRC 107359.</title>
        <authorList>
            <person name="Komaki H."/>
            <person name="Tamura T."/>
        </authorList>
    </citation>
    <scope>NUCLEOTIDE SEQUENCE [LARGE SCALE GENOMIC DNA]</scope>
    <source>
        <strain evidence="1 2">NBRC 107359</strain>
    </source>
</reference>
<dbReference type="Proteomes" id="UP000630887">
    <property type="component" value="Unassembled WGS sequence"/>
</dbReference>
<accession>A0A8J3PD81</accession>
<comment type="caution">
    <text evidence="1">The sequence shown here is derived from an EMBL/GenBank/DDBJ whole genome shotgun (WGS) entry which is preliminary data.</text>
</comment>
<organism evidence="1 2">
    <name type="scientific">Catellatospora coxensis</name>
    <dbReference type="NCBI Taxonomy" id="310354"/>
    <lineage>
        <taxon>Bacteria</taxon>
        <taxon>Bacillati</taxon>
        <taxon>Actinomycetota</taxon>
        <taxon>Actinomycetes</taxon>
        <taxon>Micromonosporales</taxon>
        <taxon>Micromonosporaceae</taxon>
        <taxon>Catellatospora</taxon>
    </lineage>
</organism>
<name>A0A8J3PD81_9ACTN</name>
<sequence length="396" mass="43382">MILDHTFGPPLKTDHDAQVVVHESLVTMLLWPSVPVRRRVDHDLTVIDRFVVEAAQRLAPMRPEDVEEVTGVPREAVARIADRLVGLHVLERTAAGYHAADVASTVLQRRTVPQYRPAQMTFLYLPDTDEMVAFPPGPQATNAPQLQRTTPVGATRLADEVSALRQSELLGRRIADGAVTGLPADIVEVDDAPDRMPMIVPQYRCRGSVRRTDGGEPELTLQILGGRVRVTARLTGVPLLAARWTGVAERAGDAGSAWTATGGAVTSTRLGDTAWRYGLDDRAAAVADAAGVILSEPGGLLIRCNDDIAYLDAEFEPLDDGARLLFARQSAFRSVSALAPEKVTRALLRQTADRAVTAFDLPRDMLTVDSVLDELWQRRFYQHVYAARREEDFADV</sequence>
<dbReference type="AlphaFoldDB" id="A0A8J3PD81"/>
<protein>
    <submittedName>
        <fullName evidence="1">Uncharacterized protein</fullName>
    </submittedName>
</protein>
<evidence type="ECO:0000313" key="2">
    <source>
        <dbReference type="Proteomes" id="UP000630887"/>
    </source>
</evidence>
<dbReference type="EMBL" id="BONI01000100">
    <property type="protein sequence ID" value="GIG10781.1"/>
    <property type="molecule type" value="Genomic_DNA"/>
</dbReference>
<gene>
    <name evidence="1" type="ORF">Cco03nite_74810</name>
</gene>
<keyword evidence="2" id="KW-1185">Reference proteome</keyword>
<evidence type="ECO:0000313" key="1">
    <source>
        <dbReference type="EMBL" id="GIG10781.1"/>
    </source>
</evidence>